<sequence>MHWDHDSLGIIPRRWLCTAGRLSEAVPHRNVKQCQDFASSLGKLKCRDTLLDSARPPKFCRLFDCHFHVPSWHGTAAALPDKSNVWSTYDCYNEQRERSRPNHMDSCRRSGPLPKVCWQHSRLFPVRRHKTRTTRAGIHVAETMRLIRWRRLSLLEFLRGRSIFASSFGR</sequence>
<name>A0A9P4Q5C9_9PEZI</name>
<evidence type="ECO:0000313" key="1">
    <source>
        <dbReference type="EMBL" id="KAF2720873.1"/>
    </source>
</evidence>
<evidence type="ECO:0000313" key="2">
    <source>
        <dbReference type="Proteomes" id="UP000799441"/>
    </source>
</evidence>
<keyword evidence="2" id="KW-1185">Reference proteome</keyword>
<protein>
    <submittedName>
        <fullName evidence="1">Uncharacterized protein</fullName>
    </submittedName>
</protein>
<organism evidence="1 2">
    <name type="scientific">Polychaeton citri CBS 116435</name>
    <dbReference type="NCBI Taxonomy" id="1314669"/>
    <lineage>
        <taxon>Eukaryota</taxon>
        <taxon>Fungi</taxon>
        <taxon>Dikarya</taxon>
        <taxon>Ascomycota</taxon>
        <taxon>Pezizomycotina</taxon>
        <taxon>Dothideomycetes</taxon>
        <taxon>Dothideomycetidae</taxon>
        <taxon>Capnodiales</taxon>
        <taxon>Capnodiaceae</taxon>
        <taxon>Polychaeton</taxon>
    </lineage>
</organism>
<dbReference type="AlphaFoldDB" id="A0A9P4Q5C9"/>
<dbReference type="Proteomes" id="UP000799441">
    <property type="component" value="Unassembled WGS sequence"/>
</dbReference>
<accession>A0A9P4Q5C9</accession>
<proteinExistence type="predicted"/>
<reference evidence="1" key="1">
    <citation type="journal article" date="2020" name="Stud. Mycol.">
        <title>101 Dothideomycetes genomes: a test case for predicting lifestyles and emergence of pathogens.</title>
        <authorList>
            <person name="Haridas S."/>
            <person name="Albert R."/>
            <person name="Binder M."/>
            <person name="Bloem J."/>
            <person name="Labutti K."/>
            <person name="Salamov A."/>
            <person name="Andreopoulos B."/>
            <person name="Baker S."/>
            <person name="Barry K."/>
            <person name="Bills G."/>
            <person name="Bluhm B."/>
            <person name="Cannon C."/>
            <person name="Castanera R."/>
            <person name="Culley D."/>
            <person name="Daum C."/>
            <person name="Ezra D."/>
            <person name="Gonzalez J."/>
            <person name="Henrissat B."/>
            <person name="Kuo A."/>
            <person name="Liang C."/>
            <person name="Lipzen A."/>
            <person name="Lutzoni F."/>
            <person name="Magnuson J."/>
            <person name="Mondo S."/>
            <person name="Nolan M."/>
            <person name="Ohm R."/>
            <person name="Pangilinan J."/>
            <person name="Park H.-J."/>
            <person name="Ramirez L."/>
            <person name="Alfaro M."/>
            <person name="Sun H."/>
            <person name="Tritt A."/>
            <person name="Yoshinaga Y."/>
            <person name="Zwiers L.-H."/>
            <person name="Turgeon B."/>
            <person name="Goodwin S."/>
            <person name="Spatafora J."/>
            <person name="Crous P."/>
            <person name="Grigoriev I."/>
        </authorList>
    </citation>
    <scope>NUCLEOTIDE SEQUENCE</scope>
    <source>
        <strain evidence="1">CBS 116435</strain>
    </source>
</reference>
<gene>
    <name evidence="1" type="ORF">K431DRAFT_85026</name>
</gene>
<dbReference type="EMBL" id="MU003795">
    <property type="protein sequence ID" value="KAF2720873.1"/>
    <property type="molecule type" value="Genomic_DNA"/>
</dbReference>
<comment type="caution">
    <text evidence="1">The sequence shown here is derived from an EMBL/GenBank/DDBJ whole genome shotgun (WGS) entry which is preliminary data.</text>
</comment>